<accession>A0A820KIN0</accession>
<dbReference type="PANTHER" id="PTHR48103:SF2">
    <property type="entry name" value="MIDASIN"/>
    <property type="match status" value="1"/>
</dbReference>
<dbReference type="GO" id="GO:0000027">
    <property type="term" value="P:ribosomal large subunit assembly"/>
    <property type="evidence" value="ECO:0007669"/>
    <property type="project" value="TreeGrafter"/>
</dbReference>
<dbReference type="Gene3D" id="3.40.50.300">
    <property type="entry name" value="P-loop containing nucleotide triphosphate hydrolases"/>
    <property type="match status" value="1"/>
</dbReference>
<protein>
    <submittedName>
        <fullName evidence="3">Uncharacterized protein</fullName>
    </submittedName>
</protein>
<proteinExistence type="predicted"/>
<feature type="non-terminal residue" evidence="3">
    <location>
        <position position="1"/>
    </location>
</feature>
<gene>
    <name evidence="3" type="ORF">JBS370_LOCUS41611</name>
</gene>
<evidence type="ECO:0000313" key="3">
    <source>
        <dbReference type="EMBL" id="CAF4340554.1"/>
    </source>
</evidence>
<dbReference type="GO" id="GO:0000055">
    <property type="term" value="P:ribosomal large subunit export from nucleus"/>
    <property type="evidence" value="ECO:0007669"/>
    <property type="project" value="TreeGrafter"/>
</dbReference>
<dbReference type="GO" id="GO:0005524">
    <property type="term" value="F:ATP binding"/>
    <property type="evidence" value="ECO:0007669"/>
    <property type="project" value="UniProtKB-KW"/>
</dbReference>
<evidence type="ECO:0000256" key="1">
    <source>
        <dbReference type="ARBA" id="ARBA00022741"/>
    </source>
</evidence>
<name>A0A820KIN0_9BILA</name>
<dbReference type="PANTHER" id="PTHR48103">
    <property type="entry name" value="MIDASIN-RELATED"/>
    <property type="match status" value="1"/>
</dbReference>
<evidence type="ECO:0000256" key="2">
    <source>
        <dbReference type="ARBA" id="ARBA00022840"/>
    </source>
</evidence>
<evidence type="ECO:0000313" key="4">
    <source>
        <dbReference type="Proteomes" id="UP000663836"/>
    </source>
</evidence>
<comment type="caution">
    <text evidence="3">The sequence shown here is derived from an EMBL/GenBank/DDBJ whole genome shotgun (WGS) entry which is preliminary data.</text>
</comment>
<dbReference type="InterPro" id="IPR027417">
    <property type="entry name" value="P-loop_NTPase"/>
</dbReference>
<dbReference type="GO" id="GO:0030687">
    <property type="term" value="C:preribosome, large subunit precursor"/>
    <property type="evidence" value="ECO:0007669"/>
    <property type="project" value="TreeGrafter"/>
</dbReference>
<keyword evidence="1" id="KW-0547">Nucleotide-binding</keyword>
<organism evidence="3 4">
    <name type="scientific">Rotaria sordida</name>
    <dbReference type="NCBI Taxonomy" id="392033"/>
    <lineage>
        <taxon>Eukaryota</taxon>
        <taxon>Metazoa</taxon>
        <taxon>Spiralia</taxon>
        <taxon>Gnathifera</taxon>
        <taxon>Rotifera</taxon>
        <taxon>Eurotatoria</taxon>
        <taxon>Bdelloidea</taxon>
        <taxon>Philodinida</taxon>
        <taxon>Philodinidae</taxon>
        <taxon>Rotaria</taxon>
    </lineage>
</organism>
<keyword evidence="2" id="KW-0067">ATP-binding</keyword>
<dbReference type="GO" id="GO:0005634">
    <property type="term" value="C:nucleus"/>
    <property type="evidence" value="ECO:0007669"/>
    <property type="project" value="TreeGrafter"/>
</dbReference>
<sequence>ASIYIERTRFVNVLERLLSLFEENPVLNLYENNTTEDGNNATEELSGDKIHPSFALFATYNPKLEGANKLSSALTNRVLSIYIDALDNDVKYDLKVNKRNDANKLDKFDPTKTNVYKILLDQFIGVHGGYELVSYLSIFVFFVSEHSL</sequence>
<reference evidence="3" key="1">
    <citation type="submission" date="2021-02" db="EMBL/GenBank/DDBJ databases">
        <authorList>
            <person name="Nowell W R."/>
        </authorList>
    </citation>
    <scope>NUCLEOTIDE SEQUENCE</scope>
</reference>
<dbReference type="EMBL" id="CAJOBD010047413">
    <property type="protein sequence ID" value="CAF4340554.1"/>
    <property type="molecule type" value="Genomic_DNA"/>
</dbReference>
<dbReference type="AlphaFoldDB" id="A0A820KIN0"/>
<dbReference type="Proteomes" id="UP000663836">
    <property type="component" value="Unassembled WGS sequence"/>
</dbReference>